<evidence type="ECO:0000256" key="6">
    <source>
        <dbReference type="ARBA" id="ARBA00023029"/>
    </source>
</evidence>
<evidence type="ECO:0000256" key="4">
    <source>
        <dbReference type="ARBA" id="ARBA00022723"/>
    </source>
</evidence>
<dbReference type="Gene3D" id="3.40.50.140">
    <property type="match status" value="1"/>
</dbReference>
<comment type="similarity">
    <text evidence="2">Belongs to the type IA topoisomerase family.</text>
</comment>
<evidence type="ECO:0000256" key="10">
    <source>
        <dbReference type="ARBA" id="ARBA00031985"/>
    </source>
</evidence>
<evidence type="ECO:0000259" key="13">
    <source>
        <dbReference type="PROSITE" id="PS50880"/>
    </source>
</evidence>
<dbReference type="SUPFAM" id="SSF56712">
    <property type="entry name" value="Prokaryotic type I DNA topoisomerase"/>
    <property type="match status" value="1"/>
</dbReference>
<dbReference type="SMART" id="SM00437">
    <property type="entry name" value="TOP1Ac"/>
    <property type="match status" value="1"/>
</dbReference>
<dbReference type="InterPro" id="IPR003602">
    <property type="entry name" value="Topo_IA_DNA-bd_dom"/>
</dbReference>
<evidence type="ECO:0000256" key="1">
    <source>
        <dbReference type="ARBA" id="ARBA00000213"/>
    </source>
</evidence>
<dbReference type="NCBIfam" id="NF005829">
    <property type="entry name" value="PRK07726.1"/>
    <property type="match status" value="1"/>
</dbReference>
<feature type="domain" description="Topo IA-type catalytic" evidence="14">
    <location>
        <begin position="168"/>
        <end position="626"/>
    </location>
</feature>
<comment type="caution">
    <text evidence="15">The sequence shown here is derived from an EMBL/GenBank/DDBJ whole genome shotgun (WGS) entry which is preliminary data.</text>
</comment>
<sequence length="865" mass="97222">MPKTLIIAEKPSVATDLSRALAKAPGIEKFGKKGQGRNTYFENDTHVITSAVGHLVELKMPQGPIGKNGKARNLPWNFEVLPAIPQSFQLQPIEQSESRLKLVLRLARRKDVDTIVNACDAGREGELIFRYILELGKVDKPVKRLWMQSMTQNAILEAWASLRSDEDMHNLRDAAKCRSESDWLVGLNATRALTCFRSRHGGFNITAAGRVQTPTLAILAKREMEIREFIPEAYAEVHADFAVEKGSYAGRWFNESWKKDPAHPHSKAERIWDKENAETIRSRCEGKTGTVSETQKPTKQASPQLYDLTTLQREASSRYGFSARRTLQLAQSLYEKYKMLTYPRTDSRYLPEDYLGTVHGTIQSISEQGGDLGRYAKQAIDQDLVKPSKRIFNNAKISDHFAIIPTGRFVKLDEAAQKIFDLVAKRFLAVFYPHAEFLNTRRITRISHPDATDAFLTTGKILVTPGWLAIYGRQPGVAAGKDDLCAVSEGESAQVTDIEVKHDETKPPARFNEATLLSAMEGAGKLIDDDELREAMADRGLGTPATRAATIEGLIRQKYIERDGREIHVTRKGLSLIDLTQELGIDALASPSMTGDWESKLHQMEHGQLTRPEFMQEIIGFTSDIVNKAKTYTAELKNKVFPDLLCPCPVCQTEPMKTTDATYQCSNPECGFQSNKYIASRELKPEEAIQLFTTKLVGPFDDFKSRFNRPFEAVLELKQETTKSGKPGKWKVNFVFDDGEDEKDELSDEHIVATVTTPDGSEVQIYEMNKAWHVPAITTKNDPDGIRISRTILKHEIPRDQAIKLIQLGKTDLIPGFISRKTRRPFSAYLTFDHSSGKVGFEFEPRKKAAKKAAKKSAKKNEEKK</sequence>
<evidence type="ECO:0000256" key="5">
    <source>
        <dbReference type="ARBA" id="ARBA00022842"/>
    </source>
</evidence>
<protein>
    <recommendedName>
        <fullName evidence="3">DNA topoisomerase</fullName>
        <ecNumber evidence="3">5.6.2.1</ecNumber>
    </recommendedName>
    <alternativeName>
        <fullName evidence="12">Omega-protein</fullName>
    </alternativeName>
    <alternativeName>
        <fullName evidence="11">Relaxing enzyme</fullName>
    </alternativeName>
    <alternativeName>
        <fullName evidence="9">Swivelase</fullName>
    </alternativeName>
    <alternativeName>
        <fullName evidence="10">Untwisting enzyme</fullName>
    </alternativeName>
</protein>
<keyword evidence="6" id="KW-0799">Topoisomerase</keyword>
<dbReference type="InterPro" id="IPR034144">
    <property type="entry name" value="TOPRIM_TopoIII"/>
</dbReference>
<dbReference type="NCBIfam" id="TIGR01056">
    <property type="entry name" value="topB"/>
    <property type="match status" value="1"/>
</dbReference>
<dbReference type="EC" id="5.6.2.1" evidence="3"/>
<dbReference type="PANTHER" id="PTHR11390">
    <property type="entry name" value="PROKARYOTIC DNA TOPOISOMERASE"/>
    <property type="match status" value="1"/>
</dbReference>
<dbReference type="GO" id="GO:0043597">
    <property type="term" value="C:cytoplasmic replication fork"/>
    <property type="evidence" value="ECO:0007669"/>
    <property type="project" value="TreeGrafter"/>
</dbReference>
<dbReference type="Gene3D" id="1.10.290.10">
    <property type="entry name" value="Topoisomerase I, domain 4"/>
    <property type="match status" value="1"/>
</dbReference>
<dbReference type="Gene3D" id="1.10.460.10">
    <property type="entry name" value="Topoisomerase I, domain 2"/>
    <property type="match status" value="1"/>
</dbReference>
<dbReference type="PANTHER" id="PTHR11390:SF21">
    <property type="entry name" value="DNA TOPOISOMERASE 3-ALPHA"/>
    <property type="match status" value="1"/>
</dbReference>
<dbReference type="PROSITE" id="PS52039">
    <property type="entry name" value="TOPO_IA_2"/>
    <property type="match status" value="1"/>
</dbReference>
<dbReference type="Proteomes" id="UP000557872">
    <property type="component" value="Unassembled WGS sequence"/>
</dbReference>
<dbReference type="Pfam" id="PF01131">
    <property type="entry name" value="Topoisom_bac"/>
    <property type="match status" value="1"/>
</dbReference>
<dbReference type="GO" id="GO:0006310">
    <property type="term" value="P:DNA recombination"/>
    <property type="evidence" value="ECO:0007669"/>
    <property type="project" value="TreeGrafter"/>
</dbReference>
<dbReference type="GO" id="GO:0003677">
    <property type="term" value="F:DNA binding"/>
    <property type="evidence" value="ECO:0007669"/>
    <property type="project" value="UniProtKB-KW"/>
</dbReference>
<dbReference type="PROSITE" id="PS50880">
    <property type="entry name" value="TOPRIM"/>
    <property type="match status" value="1"/>
</dbReference>
<dbReference type="InterPro" id="IPR013824">
    <property type="entry name" value="Topo_IA_cen_sub1"/>
</dbReference>
<dbReference type="InterPro" id="IPR006171">
    <property type="entry name" value="TOPRIM_dom"/>
</dbReference>
<dbReference type="PRINTS" id="PR00417">
    <property type="entry name" value="PRTPISMRASEI"/>
</dbReference>
<dbReference type="InterPro" id="IPR003601">
    <property type="entry name" value="Topo_IA_2"/>
</dbReference>
<dbReference type="InterPro" id="IPR005738">
    <property type="entry name" value="TopoIII"/>
</dbReference>
<evidence type="ECO:0000256" key="2">
    <source>
        <dbReference type="ARBA" id="ARBA00009446"/>
    </source>
</evidence>
<evidence type="ECO:0000256" key="7">
    <source>
        <dbReference type="ARBA" id="ARBA00023125"/>
    </source>
</evidence>
<dbReference type="InterPro" id="IPR025589">
    <property type="entry name" value="Toprim_C_rpt"/>
</dbReference>
<dbReference type="SMART" id="SM00493">
    <property type="entry name" value="TOPRIM"/>
    <property type="match status" value="1"/>
</dbReference>
<dbReference type="NCBIfam" id="NF006032">
    <property type="entry name" value="PRK08173.1"/>
    <property type="match status" value="1"/>
</dbReference>
<dbReference type="EMBL" id="JACBAZ010000003">
    <property type="protein sequence ID" value="NWK55758.1"/>
    <property type="molecule type" value="Genomic_DNA"/>
</dbReference>
<name>A0A851GDC4_9BACT</name>
<dbReference type="GO" id="GO:0046872">
    <property type="term" value="F:metal ion binding"/>
    <property type="evidence" value="ECO:0007669"/>
    <property type="project" value="UniProtKB-KW"/>
</dbReference>
<dbReference type="CDD" id="cd00186">
    <property type="entry name" value="TOP1Ac"/>
    <property type="match status" value="1"/>
</dbReference>
<dbReference type="SMART" id="SM00436">
    <property type="entry name" value="TOP1Bc"/>
    <property type="match status" value="1"/>
</dbReference>
<dbReference type="GO" id="GO:0003917">
    <property type="term" value="F:DNA topoisomerase type I (single strand cut, ATP-independent) activity"/>
    <property type="evidence" value="ECO:0007669"/>
    <property type="project" value="UniProtKB-EC"/>
</dbReference>
<dbReference type="GO" id="GO:0006265">
    <property type="term" value="P:DNA topological change"/>
    <property type="evidence" value="ECO:0007669"/>
    <property type="project" value="InterPro"/>
</dbReference>
<evidence type="ECO:0000256" key="11">
    <source>
        <dbReference type="ARBA" id="ARBA00032235"/>
    </source>
</evidence>
<reference evidence="15 16" key="1">
    <citation type="submission" date="2020-07" db="EMBL/GenBank/DDBJ databases">
        <title>Roseicoccus Jingziensis gen. nov., sp. nov., isolated from coastal seawater.</title>
        <authorList>
            <person name="Feng X."/>
        </authorList>
    </citation>
    <scope>NUCLEOTIDE SEQUENCE [LARGE SCALE GENOMIC DNA]</scope>
    <source>
        <strain evidence="15 16">N1E253</strain>
    </source>
</reference>
<evidence type="ECO:0000259" key="14">
    <source>
        <dbReference type="PROSITE" id="PS52039"/>
    </source>
</evidence>
<evidence type="ECO:0000256" key="12">
    <source>
        <dbReference type="ARBA" id="ARBA00032877"/>
    </source>
</evidence>
<dbReference type="InterPro" id="IPR013497">
    <property type="entry name" value="Topo_IA_cen"/>
</dbReference>
<accession>A0A851GDC4</accession>
<evidence type="ECO:0000256" key="9">
    <source>
        <dbReference type="ARBA" id="ARBA00030003"/>
    </source>
</evidence>
<dbReference type="InterPro" id="IPR023405">
    <property type="entry name" value="Topo_IA_core_domain"/>
</dbReference>
<gene>
    <name evidence="15" type="ORF">HW115_09060</name>
</gene>
<organism evidence="15 16">
    <name type="scientific">Oceaniferula marina</name>
    <dbReference type="NCBI Taxonomy" id="2748318"/>
    <lineage>
        <taxon>Bacteria</taxon>
        <taxon>Pseudomonadati</taxon>
        <taxon>Verrucomicrobiota</taxon>
        <taxon>Verrucomicrobiia</taxon>
        <taxon>Verrucomicrobiales</taxon>
        <taxon>Verrucomicrobiaceae</taxon>
        <taxon>Oceaniferula</taxon>
    </lineage>
</organism>
<keyword evidence="4" id="KW-0479">Metal-binding</keyword>
<evidence type="ECO:0000313" key="15">
    <source>
        <dbReference type="EMBL" id="NWK55758.1"/>
    </source>
</evidence>
<keyword evidence="7" id="KW-0238">DNA-binding</keyword>
<dbReference type="PROSITE" id="PS00396">
    <property type="entry name" value="TOPO_IA_1"/>
    <property type="match status" value="1"/>
</dbReference>
<comment type="catalytic activity">
    <reaction evidence="1">
        <text>ATP-independent breakage of single-stranded DNA, followed by passage and rejoining.</text>
        <dbReference type="EC" id="5.6.2.1"/>
    </reaction>
</comment>
<proteinExistence type="inferred from homology"/>
<keyword evidence="5" id="KW-0460">Magnesium</keyword>
<feature type="domain" description="Toprim" evidence="13">
    <location>
        <begin position="3"/>
        <end position="151"/>
    </location>
</feature>
<keyword evidence="16" id="KW-1185">Reference proteome</keyword>
<dbReference type="AlphaFoldDB" id="A0A851GDC4"/>
<dbReference type="GO" id="GO:0006281">
    <property type="term" value="P:DNA repair"/>
    <property type="evidence" value="ECO:0007669"/>
    <property type="project" value="TreeGrafter"/>
</dbReference>
<evidence type="ECO:0000256" key="8">
    <source>
        <dbReference type="ARBA" id="ARBA00023235"/>
    </source>
</evidence>
<evidence type="ECO:0000313" key="16">
    <source>
        <dbReference type="Proteomes" id="UP000557872"/>
    </source>
</evidence>
<dbReference type="Pfam" id="PF13342">
    <property type="entry name" value="Toprim_Crpt"/>
    <property type="match status" value="2"/>
</dbReference>
<dbReference type="InterPro" id="IPR000380">
    <property type="entry name" value="Topo_IA"/>
</dbReference>
<dbReference type="InterPro" id="IPR023406">
    <property type="entry name" value="Topo_IA_AS"/>
</dbReference>
<dbReference type="RefSeq" id="WP_178932302.1">
    <property type="nucleotide sequence ID" value="NZ_JACBAZ010000003.1"/>
</dbReference>
<dbReference type="Pfam" id="PF01751">
    <property type="entry name" value="Toprim"/>
    <property type="match status" value="1"/>
</dbReference>
<keyword evidence="8 15" id="KW-0413">Isomerase</keyword>
<evidence type="ECO:0000256" key="3">
    <source>
        <dbReference type="ARBA" id="ARBA00012891"/>
    </source>
</evidence>
<dbReference type="InterPro" id="IPR013825">
    <property type="entry name" value="Topo_IA_cen_sub2"/>
</dbReference>
<dbReference type="InterPro" id="IPR013826">
    <property type="entry name" value="Topo_IA_cen_sub3"/>
</dbReference>
<dbReference type="CDD" id="cd03362">
    <property type="entry name" value="TOPRIM_TopoIA_TopoIII"/>
    <property type="match status" value="1"/>
</dbReference>
<dbReference type="Gene3D" id="2.70.20.10">
    <property type="entry name" value="Topoisomerase I, domain 3"/>
    <property type="match status" value="1"/>
</dbReference>